<organism evidence="2 3">
    <name type="scientific">Neopusillimonas maritima</name>
    <dbReference type="NCBI Taxonomy" id="2026239"/>
    <lineage>
        <taxon>Bacteria</taxon>
        <taxon>Pseudomonadati</taxon>
        <taxon>Pseudomonadota</taxon>
        <taxon>Betaproteobacteria</taxon>
        <taxon>Burkholderiales</taxon>
        <taxon>Alcaligenaceae</taxon>
        <taxon>Neopusillimonas</taxon>
    </lineage>
</organism>
<feature type="compositionally biased region" description="Low complexity" evidence="1">
    <location>
        <begin position="1"/>
        <end position="11"/>
    </location>
</feature>
<evidence type="ECO:0000256" key="1">
    <source>
        <dbReference type="SAM" id="MobiDB-lite"/>
    </source>
</evidence>
<evidence type="ECO:0000313" key="3">
    <source>
        <dbReference type="Proteomes" id="UP000266483"/>
    </source>
</evidence>
<gene>
    <name evidence="2" type="ORF">CJO09_15185</name>
</gene>
<comment type="caution">
    <text evidence="2">The sequence shown here is derived from an EMBL/GenBank/DDBJ whole genome shotgun (WGS) entry which is preliminary data.</text>
</comment>
<proteinExistence type="predicted"/>
<dbReference type="EMBL" id="NQOU01000011">
    <property type="protein sequence ID" value="RII81678.1"/>
    <property type="molecule type" value="Genomic_DNA"/>
</dbReference>
<protein>
    <submittedName>
        <fullName evidence="2">Uncharacterized protein</fullName>
    </submittedName>
</protein>
<accession>A0ABX9MS47</accession>
<dbReference type="Proteomes" id="UP000266483">
    <property type="component" value="Unassembled WGS sequence"/>
</dbReference>
<sequence>MATKQTTTSTIHRIRRSSEPAAGSTKALEGKELIRDMRRFRKEVTATPASARKFLIELGVLTPEGKKKSLIRG</sequence>
<keyword evidence="3" id="KW-1185">Reference proteome</keyword>
<reference evidence="2 3" key="1">
    <citation type="submission" date="2017-08" db="EMBL/GenBank/DDBJ databases">
        <title>Pusillimonas indicus sp. nov., a member of the family Alcaligenaceae isolated from surface seawater.</title>
        <authorList>
            <person name="Li J."/>
        </authorList>
    </citation>
    <scope>NUCLEOTIDE SEQUENCE [LARGE SCALE GENOMIC DNA]</scope>
    <source>
        <strain evidence="2 3">17-4A</strain>
    </source>
</reference>
<feature type="region of interest" description="Disordered" evidence="1">
    <location>
        <begin position="1"/>
        <end position="30"/>
    </location>
</feature>
<name>A0ABX9MS47_9BURK</name>
<evidence type="ECO:0000313" key="2">
    <source>
        <dbReference type="EMBL" id="RII81678.1"/>
    </source>
</evidence>
<dbReference type="RefSeq" id="WP_119443124.1">
    <property type="nucleotide sequence ID" value="NZ_CP170494.1"/>
</dbReference>